<sequence>MIATSCTFGCSLISLTVVESVVVATAGAASWRGLH</sequence>
<dbReference type="AlphaFoldDB" id="A0A0K2VFV7"/>
<protein>
    <submittedName>
        <fullName evidence="1">Uncharacterized protein</fullName>
    </submittedName>
</protein>
<organism evidence="1">
    <name type="scientific">Lepeophtheirus salmonis</name>
    <name type="common">Salmon louse</name>
    <name type="synonym">Caligus salmonis</name>
    <dbReference type="NCBI Taxonomy" id="72036"/>
    <lineage>
        <taxon>Eukaryota</taxon>
        <taxon>Metazoa</taxon>
        <taxon>Ecdysozoa</taxon>
        <taxon>Arthropoda</taxon>
        <taxon>Crustacea</taxon>
        <taxon>Multicrustacea</taxon>
        <taxon>Hexanauplia</taxon>
        <taxon>Copepoda</taxon>
        <taxon>Siphonostomatoida</taxon>
        <taxon>Caligidae</taxon>
        <taxon>Lepeophtheirus</taxon>
    </lineage>
</organism>
<name>A0A0K2VFV7_LEPSM</name>
<reference evidence="1" key="1">
    <citation type="submission" date="2014-05" db="EMBL/GenBank/DDBJ databases">
        <authorList>
            <person name="Chronopoulou M."/>
        </authorList>
    </citation>
    <scope>NUCLEOTIDE SEQUENCE</scope>
    <source>
        <tissue evidence="1">Whole organism</tissue>
    </source>
</reference>
<evidence type="ECO:0000313" key="1">
    <source>
        <dbReference type="EMBL" id="CDW49319.1"/>
    </source>
</evidence>
<dbReference type="EMBL" id="HACA01031958">
    <property type="protein sequence ID" value="CDW49319.1"/>
    <property type="molecule type" value="Transcribed_RNA"/>
</dbReference>
<accession>A0A0K2VFV7</accession>
<proteinExistence type="predicted"/>